<dbReference type="InterPro" id="IPR042099">
    <property type="entry name" value="ANL_N_sf"/>
</dbReference>
<dbReference type="RefSeq" id="WP_344721383.1">
    <property type="nucleotide sequence ID" value="NZ_BAAAYG010000010.1"/>
</dbReference>
<keyword evidence="2" id="KW-0436">Ligase</keyword>
<evidence type="ECO:0000313" key="6">
    <source>
        <dbReference type="Proteomes" id="UP001501736"/>
    </source>
</evidence>
<evidence type="ECO:0000259" key="4">
    <source>
        <dbReference type="Pfam" id="PF13193"/>
    </source>
</evidence>
<feature type="domain" description="AMP-binding enzyme C-terminal" evidence="4">
    <location>
        <begin position="291"/>
        <end position="364"/>
    </location>
</feature>
<feature type="domain" description="AMP-dependent synthetase/ligase" evidence="3">
    <location>
        <begin position="27"/>
        <end position="230"/>
    </location>
</feature>
<dbReference type="Pfam" id="PF00501">
    <property type="entry name" value="AMP-binding"/>
    <property type="match status" value="1"/>
</dbReference>
<dbReference type="Gene3D" id="3.30.300.30">
    <property type="match status" value="1"/>
</dbReference>
<dbReference type="PANTHER" id="PTHR43201">
    <property type="entry name" value="ACYL-COA SYNTHETASE"/>
    <property type="match status" value="1"/>
</dbReference>
<dbReference type="InterPro" id="IPR000873">
    <property type="entry name" value="AMP-dep_synth/lig_dom"/>
</dbReference>
<accession>A0ABP6RLL5</accession>
<dbReference type="EMBL" id="BAAAYG010000010">
    <property type="protein sequence ID" value="GAA3286899.1"/>
    <property type="molecule type" value="Genomic_DNA"/>
</dbReference>
<organism evidence="5 6">
    <name type="scientific">Nesterenkonia halobia</name>
    <dbReference type="NCBI Taxonomy" id="37922"/>
    <lineage>
        <taxon>Bacteria</taxon>
        <taxon>Bacillati</taxon>
        <taxon>Actinomycetota</taxon>
        <taxon>Actinomycetes</taxon>
        <taxon>Micrococcales</taxon>
        <taxon>Micrococcaceae</taxon>
        <taxon>Nesterenkonia</taxon>
    </lineage>
</organism>
<evidence type="ECO:0000313" key="5">
    <source>
        <dbReference type="EMBL" id="GAA3286899.1"/>
    </source>
</evidence>
<proteinExistence type="inferred from homology"/>
<dbReference type="InterPro" id="IPR025110">
    <property type="entry name" value="AMP-bd_C"/>
</dbReference>
<comment type="caution">
    <text evidence="5">The sequence shown here is derived from an EMBL/GenBank/DDBJ whole genome shotgun (WGS) entry which is preliminary data.</text>
</comment>
<comment type="similarity">
    <text evidence="1">Belongs to the ATP-dependent AMP-binding enzyme family.</text>
</comment>
<dbReference type="PANTHER" id="PTHR43201:SF5">
    <property type="entry name" value="MEDIUM-CHAIN ACYL-COA LIGASE ACSF2, MITOCHONDRIAL"/>
    <property type="match status" value="1"/>
</dbReference>
<dbReference type="Gene3D" id="3.40.50.12780">
    <property type="entry name" value="N-terminal domain of ligase-like"/>
    <property type="match status" value="1"/>
</dbReference>
<sequence>MTPGGGAPRLRPLRGADHRQVLLQALQARTAGKVPLVGDERWSDEHWAEVVAAVEASTLPDETAWATFTSGSSGRPRVVLRSAASWEVAFDAVDAALDAEPGDRILLPVHPVSSMTLFGLAHAAARTAGFSVPRSARLTAADLDGPTLLHGTPWHLQDLVELLEGRARSSIRSALIGGAALDPELAARARAHGLRVVGYAGAAELSFVAFDHGDGLRPLDGVEVRLRDHELWVRTPQAALTTLGGGPMRRDGDWLTVGDRASLDDDGVLTLHGRADEAILTAGATVSPADVEAELERLDGVSAALVVGTPEPRAGQLVLAGVEVAPDGPSTAALRRAARERLAPAQRPRRWHRVARLPRTGSGKVRRLDAAELRALPRLEEEPAAVRGGIR</sequence>
<dbReference type="Pfam" id="PF13193">
    <property type="entry name" value="AMP-binding_C"/>
    <property type="match status" value="1"/>
</dbReference>
<dbReference type="Proteomes" id="UP001501736">
    <property type="component" value="Unassembled WGS sequence"/>
</dbReference>
<reference evidence="6" key="1">
    <citation type="journal article" date="2019" name="Int. J. Syst. Evol. Microbiol.">
        <title>The Global Catalogue of Microorganisms (GCM) 10K type strain sequencing project: providing services to taxonomists for standard genome sequencing and annotation.</title>
        <authorList>
            <consortium name="The Broad Institute Genomics Platform"/>
            <consortium name="The Broad Institute Genome Sequencing Center for Infectious Disease"/>
            <person name="Wu L."/>
            <person name="Ma J."/>
        </authorList>
    </citation>
    <scope>NUCLEOTIDE SEQUENCE [LARGE SCALE GENOMIC DNA]</scope>
    <source>
        <strain evidence="6">JCM 11483</strain>
    </source>
</reference>
<evidence type="ECO:0000256" key="1">
    <source>
        <dbReference type="ARBA" id="ARBA00006432"/>
    </source>
</evidence>
<dbReference type="InterPro" id="IPR045851">
    <property type="entry name" value="AMP-bd_C_sf"/>
</dbReference>
<name>A0ABP6RLL5_9MICC</name>
<evidence type="ECO:0000259" key="3">
    <source>
        <dbReference type="Pfam" id="PF00501"/>
    </source>
</evidence>
<keyword evidence="6" id="KW-1185">Reference proteome</keyword>
<dbReference type="SUPFAM" id="SSF56801">
    <property type="entry name" value="Acetyl-CoA synthetase-like"/>
    <property type="match status" value="1"/>
</dbReference>
<gene>
    <name evidence="5" type="ORF">GCM10020260_22450</name>
</gene>
<protein>
    <submittedName>
        <fullName evidence="5">Uncharacterized protein</fullName>
    </submittedName>
</protein>
<evidence type="ECO:0000256" key="2">
    <source>
        <dbReference type="ARBA" id="ARBA00022598"/>
    </source>
</evidence>